<evidence type="ECO:0000313" key="5">
    <source>
        <dbReference type="Proteomes" id="UP001589700"/>
    </source>
</evidence>
<proteinExistence type="inferred from homology"/>
<dbReference type="InterPro" id="IPR020568">
    <property type="entry name" value="Ribosomal_Su5_D2-typ_SF"/>
</dbReference>
<dbReference type="SUPFAM" id="SSF54211">
    <property type="entry name" value="Ribosomal protein S5 domain 2-like"/>
    <property type="match status" value="1"/>
</dbReference>
<dbReference type="PANTHER" id="PTHR10046">
    <property type="entry name" value="ATP DEPENDENT LON PROTEASE FAMILY MEMBER"/>
    <property type="match status" value="1"/>
</dbReference>
<dbReference type="InterPro" id="IPR014721">
    <property type="entry name" value="Ribsml_uS5_D2-typ_fold_subgr"/>
</dbReference>
<evidence type="ECO:0000256" key="1">
    <source>
        <dbReference type="PROSITE-ProRule" id="PRU01122"/>
    </source>
</evidence>
<dbReference type="PROSITE" id="PS51786">
    <property type="entry name" value="LON_PROTEOLYTIC"/>
    <property type="match status" value="1"/>
</dbReference>
<comment type="caution">
    <text evidence="4">The sequence shown here is derived from an EMBL/GenBank/DDBJ whole genome shotgun (WGS) entry which is preliminary data.</text>
</comment>
<evidence type="ECO:0000259" key="3">
    <source>
        <dbReference type="PROSITE" id="PS51786"/>
    </source>
</evidence>
<dbReference type="EC" id="3.4.21.53" evidence="1"/>
<dbReference type="Gene3D" id="2.30.42.10">
    <property type="match status" value="1"/>
</dbReference>
<dbReference type="Pfam" id="PF13180">
    <property type="entry name" value="PDZ_2"/>
    <property type="match status" value="1"/>
</dbReference>
<dbReference type="InterPro" id="IPR001478">
    <property type="entry name" value="PDZ"/>
</dbReference>
<dbReference type="InterPro" id="IPR008269">
    <property type="entry name" value="Lon_proteolytic"/>
</dbReference>
<keyword evidence="1" id="KW-0720">Serine protease</keyword>
<comment type="similarity">
    <text evidence="1">Belongs to the peptidase S16 family.</text>
</comment>
<dbReference type="RefSeq" id="WP_182632549.1">
    <property type="nucleotide sequence ID" value="NZ_JAALDM010000156.1"/>
</dbReference>
<protein>
    <recommendedName>
        <fullName evidence="1">endopeptidase La</fullName>
        <ecNumber evidence="1">3.4.21.53</ecNumber>
    </recommendedName>
</protein>
<keyword evidence="1" id="KW-0378">Hydrolase</keyword>
<dbReference type="EMBL" id="JBHMDY010000001">
    <property type="protein sequence ID" value="MFB9258407.1"/>
    <property type="molecule type" value="Genomic_DNA"/>
</dbReference>
<dbReference type="Pfam" id="PF05362">
    <property type="entry name" value="Lon_C"/>
    <property type="match status" value="1"/>
</dbReference>
<feature type="active site" evidence="1">
    <location>
        <position position="295"/>
    </location>
</feature>
<organism evidence="4 5">
    <name type="scientific">Dietzia aerolata</name>
    <dbReference type="NCBI Taxonomy" id="595984"/>
    <lineage>
        <taxon>Bacteria</taxon>
        <taxon>Bacillati</taxon>
        <taxon>Actinomycetota</taxon>
        <taxon>Actinomycetes</taxon>
        <taxon>Mycobacteriales</taxon>
        <taxon>Dietziaceae</taxon>
        <taxon>Dietzia</taxon>
    </lineage>
</organism>
<name>A0ABV5JL00_9ACTN</name>
<sequence length="353" mass="36199">MSRRLFTLFAALVPAVLLLVLATAGTVPLVAMGPGPTYDTLGQAQVENEDGDVEDVPVIEVTGREADETTGSLRMTTVAVRDRLTLLDAMRFWLDPAQVVVPRDQVFPPESSREEVRESNAAEMVGSENSAEAAAYRQLGIPMQPRVEGVDPDGAAAGHLEEGDILTSIDGEQVSDASEVVEQVSAHRPGDEVRLGYVRDGVEGTTTTTLTGAGPDGDPEQGRLGILVGDTPADGTDVTISVAPDVGGPSAGLILALAIVDRLSPGEVTGGANVAGSGTIRPSGEVGSIGGIRHKIRAAHEEGATEFLVPAANCAEAVQGTPDGIRLIEVSTLSGALEALETAASGGEPPTCG</sequence>
<feature type="domain" description="Lon proteolytic" evidence="3">
    <location>
        <begin position="243"/>
        <end position="343"/>
    </location>
</feature>
<comment type="catalytic activity">
    <reaction evidence="1">
        <text>Hydrolysis of proteins in presence of ATP.</text>
        <dbReference type="EC" id="3.4.21.53"/>
    </reaction>
</comment>
<feature type="active site" evidence="1">
    <location>
        <position position="250"/>
    </location>
</feature>
<dbReference type="PROSITE" id="PS50106">
    <property type="entry name" value="PDZ"/>
    <property type="match status" value="1"/>
</dbReference>
<gene>
    <name evidence="4" type="ORF">ACFFVD_01140</name>
</gene>
<dbReference type="SMART" id="SM00228">
    <property type="entry name" value="PDZ"/>
    <property type="match status" value="1"/>
</dbReference>
<dbReference type="InterPro" id="IPR027065">
    <property type="entry name" value="Lon_Prtase"/>
</dbReference>
<accession>A0ABV5JL00</accession>
<dbReference type="InterPro" id="IPR036034">
    <property type="entry name" value="PDZ_sf"/>
</dbReference>
<keyword evidence="5" id="KW-1185">Reference proteome</keyword>
<dbReference type="SUPFAM" id="SSF50156">
    <property type="entry name" value="PDZ domain-like"/>
    <property type="match status" value="1"/>
</dbReference>
<dbReference type="Gene3D" id="3.30.230.10">
    <property type="match status" value="1"/>
</dbReference>
<feature type="domain" description="PDZ" evidence="2">
    <location>
        <begin position="124"/>
        <end position="201"/>
    </location>
</feature>
<evidence type="ECO:0000313" key="4">
    <source>
        <dbReference type="EMBL" id="MFB9258407.1"/>
    </source>
</evidence>
<reference evidence="4 5" key="1">
    <citation type="submission" date="2024-09" db="EMBL/GenBank/DDBJ databases">
        <authorList>
            <person name="Sun Q."/>
            <person name="Mori K."/>
        </authorList>
    </citation>
    <scope>NUCLEOTIDE SEQUENCE [LARGE SCALE GENOMIC DNA]</scope>
    <source>
        <strain evidence="4 5">CCM 7659</strain>
    </source>
</reference>
<evidence type="ECO:0000259" key="2">
    <source>
        <dbReference type="PROSITE" id="PS50106"/>
    </source>
</evidence>
<keyword evidence="1" id="KW-0645">Protease</keyword>
<dbReference type="Proteomes" id="UP001589700">
    <property type="component" value="Unassembled WGS sequence"/>
</dbReference>